<keyword evidence="1" id="KW-0732">Signal</keyword>
<protein>
    <submittedName>
        <fullName evidence="2">Uncharacterized protein</fullName>
    </submittedName>
</protein>
<dbReference type="Proteomes" id="UP000466683">
    <property type="component" value="Chromosome"/>
</dbReference>
<accession>A0ABM7IPD6</accession>
<sequence>MFMTLVVRRFVVGSAIAAGVCSAGLIAAGTAGAAPGISYDGGPGDPVGIGDNSPTGAQANASNDNRALAISVFRPASATAVGQNRTGNKVFALDGTAGFQKDYIDPYTGDHDNTVVAINGTATVHGEWTNVLAVGSKVSNRPIVTYPDGSQAFVYSGPAATFPVIVPSSVVVVCGQRITGSDDIFETSGKITCQP</sequence>
<evidence type="ECO:0000256" key="1">
    <source>
        <dbReference type="SAM" id="SignalP"/>
    </source>
</evidence>
<feature type="chain" id="PRO_5047239582" evidence="1">
    <location>
        <begin position="34"/>
        <end position="195"/>
    </location>
</feature>
<reference evidence="2 3" key="1">
    <citation type="journal article" date="2019" name="Emerg. Microbes Infect.">
        <title>Comprehensive subspecies identification of 175 nontuberculous mycobacteria species based on 7547 genomic profiles.</title>
        <authorList>
            <person name="Matsumoto Y."/>
            <person name="Kinjo T."/>
            <person name="Motooka D."/>
            <person name="Nabeya D."/>
            <person name="Jung N."/>
            <person name="Uechi K."/>
            <person name="Horii T."/>
            <person name="Iida T."/>
            <person name="Fujita J."/>
            <person name="Nakamura S."/>
        </authorList>
    </citation>
    <scope>NUCLEOTIDE SEQUENCE [LARGE SCALE GENOMIC DNA]</scope>
    <source>
        <strain evidence="2 3">JCM 15653</strain>
    </source>
</reference>
<gene>
    <name evidence="2" type="ORF">MBOE_02920</name>
</gene>
<dbReference type="EMBL" id="AP022579">
    <property type="protein sequence ID" value="BBX88643.1"/>
    <property type="molecule type" value="Genomic_DNA"/>
</dbReference>
<feature type="signal peptide" evidence="1">
    <location>
        <begin position="1"/>
        <end position="33"/>
    </location>
</feature>
<proteinExistence type="predicted"/>
<name>A0ABM7IPD6_9MYCO</name>
<organism evidence="2 3">
    <name type="scientific">Mycolicibacterium boenickei</name>
    <dbReference type="NCBI Taxonomy" id="146017"/>
    <lineage>
        <taxon>Bacteria</taxon>
        <taxon>Bacillati</taxon>
        <taxon>Actinomycetota</taxon>
        <taxon>Actinomycetes</taxon>
        <taxon>Mycobacteriales</taxon>
        <taxon>Mycobacteriaceae</taxon>
        <taxon>Mycolicibacterium</taxon>
    </lineage>
</organism>
<evidence type="ECO:0000313" key="2">
    <source>
        <dbReference type="EMBL" id="BBX88643.1"/>
    </source>
</evidence>
<evidence type="ECO:0000313" key="3">
    <source>
        <dbReference type="Proteomes" id="UP000466683"/>
    </source>
</evidence>
<keyword evidence="3" id="KW-1185">Reference proteome</keyword>